<sequence>MNNEWILDVLADLKAFASANGLGTLAEQLDDTTLIAAAEITSQREEAQSRVNAGGYQLGSDTGGLGRHQRA</sequence>
<evidence type="ECO:0000313" key="3">
    <source>
        <dbReference type="Proteomes" id="UP000237655"/>
    </source>
</evidence>
<proteinExistence type="predicted"/>
<feature type="compositionally biased region" description="Gly residues" evidence="1">
    <location>
        <begin position="61"/>
        <end position="71"/>
    </location>
</feature>
<keyword evidence="3" id="KW-1185">Reference proteome</keyword>
<accession>A0A2S0MQE2</accession>
<evidence type="ECO:0000313" key="2">
    <source>
        <dbReference type="EMBL" id="AVO38105.1"/>
    </source>
</evidence>
<reference evidence="3" key="1">
    <citation type="submission" date="2018-03" db="EMBL/GenBank/DDBJ databases">
        <title>Genomic analysis of the strain SH-1 isolated from shrimp intestine.</title>
        <authorList>
            <person name="Kim Y.-S."/>
            <person name="Kim S.-E."/>
            <person name="Kim K.-H."/>
        </authorList>
    </citation>
    <scope>NUCLEOTIDE SEQUENCE [LARGE SCALE GENOMIC DNA]</scope>
    <source>
        <strain evidence="3">SH-1</strain>
    </source>
</reference>
<gene>
    <name evidence="2" type="ORF">C6Y53_10560</name>
</gene>
<organism evidence="2 3">
    <name type="scientific">Pukyongiella litopenaei</name>
    <dbReference type="NCBI Taxonomy" id="2605946"/>
    <lineage>
        <taxon>Bacteria</taxon>
        <taxon>Pseudomonadati</taxon>
        <taxon>Pseudomonadota</taxon>
        <taxon>Alphaproteobacteria</taxon>
        <taxon>Rhodobacterales</taxon>
        <taxon>Paracoccaceae</taxon>
        <taxon>Pukyongiella</taxon>
    </lineage>
</organism>
<protein>
    <submittedName>
        <fullName evidence="2">Uncharacterized protein</fullName>
    </submittedName>
</protein>
<name>A0A2S0MQE2_9RHOB</name>
<dbReference type="KEGG" id="thas:C6Y53_10560"/>
<dbReference type="AlphaFoldDB" id="A0A2S0MQE2"/>
<evidence type="ECO:0000256" key="1">
    <source>
        <dbReference type="SAM" id="MobiDB-lite"/>
    </source>
</evidence>
<dbReference type="Proteomes" id="UP000237655">
    <property type="component" value="Chromosome"/>
</dbReference>
<dbReference type="EMBL" id="CP027665">
    <property type="protein sequence ID" value="AVO38105.1"/>
    <property type="molecule type" value="Genomic_DNA"/>
</dbReference>
<feature type="region of interest" description="Disordered" evidence="1">
    <location>
        <begin position="46"/>
        <end position="71"/>
    </location>
</feature>
<dbReference type="RefSeq" id="WP_106472420.1">
    <property type="nucleotide sequence ID" value="NZ_CP027665.1"/>
</dbReference>